<dbReference type="Ensembl" id="ENSMPUT00000010673.1">
    <property type="protein sequence ID" value="ENSMPUP00000010504.1"/>
    <property type="gene ID" value="ENSMPUG00000010582.1"/>
</dbReference>
<name>M3YGP7_MUSPF</name>
<dbReference type="InParanoid" id="M3YGP7"/>
<sequence length="94" mass="10086">MSCRACRLCLTFPPFCLALDTGRGGDPGPEPRTWPRLWAGEPRGAATPTHLDTGTLASPHLINPPPPGPRTLPGQVPTLLLALAIQFPRNLNQE</sequence>
<proteinExistence type="predicted"/>
<dbReference type="HOGENOM" id="CLU_2385587_0_0_1"/>
<keyword evidence="2" id="KW-0732">Signal</keyword>
<accession>M3YGP7</accession>
<evidence type="ECO:0000256" key="2">
    <source>
        <dbReference type="SAM" id="SignalP"/>
    </source>
</evidence>
<feature type="region of interest" description="Disordered" evidence="1">
    <location>
        <begin position="21"/>
        <end position="75"/>
    </location>
</feature>
<dbReference type="EMBL" id="AEYP01102912">
    <property type="status" value="NOT_ANNOTATED_CDS"/>
    <property type="molecule type" value="Genomic_DNA"/>
</dbReference>
<feature type="signal peptide" evidence="2">
    <location>
        <begin position="1"/>
        <end position="18"/>
    </location>
</feature>
<evidence type="ECO:0000313" key="3">
    <source>
        <dbReference type="Ensembl" id="ENSMPUP00000010504.1"/>
    </source>
</evidence>
<reference evidence="3" key="1">
    <citation type="submission" date="2024-06" db="UniProtKB">
        <authorList>
            <consortium name="Ensembl"/>
        </authorList>
    </citation>
    <scope>IDENTIFICATION</scope>
</reference>
<organism evidence="3">
    <name type="scientific">Mustela putorius furo</name>
    <name type="common">European domestic ferret</name>
    <name type="synonym">Mustela furo</name>
    <dbReference type="NCBI Taxonomy" id="9669"/>
    <lineage>
        <taxon>Eukaryota</taxon>
        <taxon>Metazoa</taxon>
        <taxon>Chordata</taxon>
        <taxon>Craniata</taxon>
        <taxon>Vertebrata</taxon>
        <taxon>Euteleostomi</taxon>
        <taxon>Mammalia</taxon>
        <taxon>Eutheria</taxon>
        <taxon>Laurasiatheria</taxon>
        <taxon>Carnivora</taxon>
        <taxon>Caniformia</taxon>
        <taxon>Musteloidea</taxon>
        <taxon>Mustelidae</taxon>
        <taxon>Mustelinae</taxon>
        <taxon>Mustela</taxon>
    </lineage>
</organism>
<evidence type="ECO:0000256" key="1">
    <source>
        <dbReference type="SAM" id="MobiDB-lite"/>
    </source>
</evidence>
<feature type="chain" id="PRO_5004044878" evidence="2">
    <location>
        <begin position="19"/>
        <end position="94"/>
    </location>
</feature>
<dbReference type="AlphaFoldDB" id="M3YGP7"/>
<protein>
    <submittedName>
        <fullName evidence="3">Uncharacterized protein</fullName>
    </submittedName>
</protein>